<proteinExistence type="predicted"/>
<sequence>MKLSHKQTITIDLLEDKKTREVQYGGAAGGGKSILESYWLTKNSLKYPDTKWLLGRAKMKTLKETTLKSLFKVFSMQGITPNYYKYNGANDKENPNTIQFYNGSLIILKDLFYYPSDPEFDELGSLEITGAAIDENSQITEKCWNIVMSRIRHDVAKNGLIPKMFGACNPTKNFVYNRFYKPHRDGILPDDKAFIQALVTDNPFVDKFYIENLKNLDPISRARLLDGEWEYDDDPYVLMQYEKIVDLFTNSHVSGGPRYMTIDVARLGKDDTTIRIWEGLISIYKKVIPKCRIDDLTVLARKLQTEYSVPNSNTIADEDGVGGGLVDNLRCKGFVNNSKPLPIYGEVRNYQNLRSQCYFKLAEIVNSNLMYLKNEPIVDRERVVKELEQIKQIDADKDTKLKVITKEMLKSILGKSTDEADNLMMRVWFELKKMENRMCKAPKAYTSVIT</sequence>
<name>F8X568_9BACT</name>
<keyword evidence="2" id="KW-1185">Reference proteome</keyword>
<dbReference type="InterPro" id="IPR027417">
    <property type="entry name" value="P-loop_NTPase"/>
</dbReference>
<dbReference type="Proteomes" id="UP000006420">
    <property type="component" value="Unassembled WGS sequence"/>
</dbReference>
<evidence type="ECO:0008006" key="3">
    <source>
        <dbReference type="Google" id="ProtNLM"/>
    </source>
</evidence>
<dbReference type="OrthoDB" id="924847at2"/>
<dbReference type="Gene3D" id="3.30.420.240">
    <property type="match status" value="1"/>
</dbReference>
<protein>
    <recommendedName>
        <fullName evidence="3">Phage terminase large subunit N-terminal domain-containing protein</fullName>
    </recommendedName>
</protein>
<comment type="caution">
    <text evidence="1">The sequence shown here is derived from an EMBL/GenBank/DDBJ whole genome shotgun (WGS) entry which is preliminary data.</text>
</comment>
<gene>
    <name evidence="1" type="ORF">HMPREF9456_03377</name>
</gene>
<dbReference type="Gene3D" id="3.40.50.300">
    <property type="entry name" value="P-loop containing nucleotide triphosphate hydrolases"/>
    <property type="match status" value="1"/>
</dbReference>
<dbReference type="EMBL" id="ADLW01000022">
    <property type="protein sequence ID" value="EGK04674.1"/>
    <property type="molecule type" value="Genomic_DNA"/>
</dbReference>
<reference evidence="1 2" key="1">
    <citation type="submission" date="2011-04" db="EMBL/GenBank/DDBJ databases">
        <title>The Genome Sequence of Dysgonomonas mossii DSM 22836.</title>
        <authorList>
            <consortium name="The Broad Institute Genome Sequencing Platform"/>
            <person name="Earl A."/>
            <person name="Ward D."/>
            <person name="Feldgarden M."/>
            <person name="Gevers D."/>
            <person name="Pudlo N."/>
            <person name="Martens E."/>
            <person name="Allen-Vercoe E."/>
            <person name="Young S.K."/>
            <person name="Zeng Q."/>
            <person name="Gargeya S."/>
            <person name="Fitzgerald M."/>
            <person name="Haas B."/>
            <person name="Abouelleil A."/>
            <person name="Alvarado L."/>
            <person name="Arachchi H.M."/>
            <person name="Berlin A."/>
            <person name="Brown A."/>
            <person name="Chapman S.B."/>
            <person name="Chen Z."/>
            <person name="Dunbar C."/>
            <person name="Freedman E."/>
            <person name="Gearin G."/>
            <person name="Gellesch M."/>
            <person name="Goldberg J."/>
            <person name="Griggs A."/>
            <person name="Gujja S."/>
            <person name="Heiman D."/>
            <person name="Howarth C."/>
            <person name="Larson L."/>
            <person name="Lui A."/>
            <person name="MacDonald P.J.P."/>
            <person name="Mehta T."/>
            <person name="Montmayeur A."/>
            <person name="Murphy C."/>
            <person name="Neiman D."/>
            <person name="Pearson M."/>
            <person name="Priest M."/>
            <person name="Roberts A."/>
            <person name="Saif S."/>
            <person name="Shea T."/>
            <person name="Shenoy N."/>
            <person name="Sisk P."/>
            <person name="Stolte C."/>
            <person name="Sykes S."/>
            <person name="Yandava C."/>
            <person name="Wortman J."/>
            <person name="Nusbaum C."/>
            <person name="Birren B."/>
        </authorList>
    </citation>
    <scope>NUCLEOTIDE SEQUENCE [LARGE SCALE GENOMIC DNA]</scope>
    <source>
        <strain evidence="1 2">DSM 22836</strain>
    </source>
</reference>
<dbReference type="GeneID" id="78083968"/>
<evidence type="ECO:0000313" key="2">
    <source>
        <dbReference type="Proteomes" id="UP000006420"/>
    </source>
</evidence>
<dbReference type="eggNOG" id="COG1783">
    <property type="taxonomic scope" value="Bacteria"/>
</dbReference>
<dbReference type="RefSeq" id="WP_006844744.1">
    <property type="nucleotide sequence ID" value="NZ_AQWJ01000014.1"/>
</dbReference>
<dbReference type="HOGENOM" id="CLU_607922_0_0_10"/>
<organism evidence="1 2">
    <name type="scientific">Dysgonomonas mossii DSM 22836</name>
    <dbReference type="NCBI Taxonomy" id="742767"/>
    <lineage>
        <taxon>Bacteria</taxon>
        <taxon>Pseudomonadati</taxon>
        <taxon>Bacteroidota</taxon>
        <taxon>Bacteroidia</taxon>
        <taxon>Bacteroidales</taxon>
        <taxon>Dysgonomonadaceae</taxon>
        <taxon>Dysgonomonas</taxon>
    </lineage>
</organism>
<accession>F8X568</accession>
<dbReference type="STRING" id="742767.HMPREF9456_03377"/>
<evidence type="ECO:0000313" key="1">
    <source>
        <dbReference type="EMBL" id="EGK04674.1"/>
    </source>
</evidence>
<dbReference type="AlphaFoldDB" id="F8X568"/>